<reference evidence="16 17" key="1">
    <citation type="submission" date="2018-05" db="EMBL/GenBank/DDBJ databases">
        <title>Abyssibacter profundi OUC007T gen. nov., sp. nov, a marine bacterium isolated from seawater of the Mariana Trench.</title>
        <authorList>
            <person name="Zhou S."/>
        </authorList>
    </citation>
    <scope>NUCLEOTIDE SEQUENCE [LARGE SCALE GENOMIC DNA]</scope>
    <source>
        <strain evidence="16 17">OUC007</strain>
    </source>
</reference>
<dbReference type="OrthoDB" id="9813411at2"/>
<keyword evidence="9 13" id="KW-1133">Transmembrane helix</keyword>
<comment type="similarity">
    <text evidence="2 12">Belongs to the ABC-4 integral membrane protein family. FtsX subfamily.</text>
</comment>
<proteinExistence type="inferred from homology"/>
<evidence type="ECO:0000256" key="4">
    <source>
        <dbReference type="ARBA" id="ARBA00021907"/>
    </source>
</evidence>
<protein>
    <recommendedName>
        <fullName evidence="4 12">Cell division protein FtsX</fullName>
    </recommendedName>
</protein>
<evidence type="ECO:0000256" key="7">
    <source>
        <dbReference type="ARBA" id="ARBA00022618"/>
    </source>
</evidence>
<gene>
    <name evidence="16" type="ORF">DEH80_05990</name>
</gene>
<feature type="domain" description="FtsX extracellular" evidence="15">
    <location>
        <begin position="65"/>
        <end position="153"/>
    </location>
</feature>
<dbReference type="InterPro" id="IPR004513">
    <property type="entry name" value="FtsX"/>
</dbReference>
<evidence type="ECO:0000313" key="16">
    <source>
        <dbReference type="EMBL" id="PWN56388.1"/>
    </source>
</evidence>
<dbReference type="Pfam" id="PF02687">
    <property type="entry name" value="FtsX"/>
    <property type="match status" value="1"/>
</dbReference>
<dbReference type="InterPro" id="IPR040690">
    <property type="entry name" value="FtsX_ECD"/>
</dbReference>
<dbReference type="PANTHER" id="PTHR47755">
    <property type="entry name" value="CELL DIVISION PROTEIN FTSX"/>
    <property type="match status" value="1"/>
</dbReference>
<feature type="transmembrane region" description="Helical" evidence="13">
    <location>
        <begin position="229"/>
        <end position="252"/>
    </location>
</feature>
<keyword evidence="10 12" id="KW-0472">Membrane</keyword>
<dbReference type="EMBL" id="QEQK01000005">
    <property type="protein sequence ID" value="PWN56388.1"/>
    <property type="molecule type" value="Genomic_DNA"/>
</dbReference>
<dbReference type="RefSeq" id="WP_109719582.1">
    <property type="nucleotide sequence ID" value="NZ_QEQK01000005.1"/>
</dbReference>
<sequence>MIAEYFKRHAQTLVFTLGRLYQRPVATGLTVLVIGITLALPAGLHLVIQNINAVGYSWEGTLNASLFLADSTDESRARQIASEIRARESVRGTTYISRQQALEEFQALSGFGEALELLEENPLPAVIVVQFKTTQSPEVIDAVMREISDLPDVVQAKLDHQWLDRLFAILATVQRAAVLIAGLLGVAVVLTVGNTIRLDIENRRDEIVIMKLVGASDAFVRRPFLYTGFWYGLLGGVTALILLGIGVGLMAGPAGQLAALYQSSFVISGLGFGRSLLLLVLGIGLGWFGAAWTVARHLGAIVPR</sequence>
<keyword evidence="17" id="KW-1185">Reference proteome</keyword>
<accession>A0A363ULS7</accession>
<feature type="domain" description="ABC3 transporter permease C-terminal" evidence="14">
    <location>
        <begin position="179"/>
        <end position="295"/>
    </location>
</feature>
<dbReference type="GO" id="GO:0032153">
    <property type="term" value="C:cell division site"/>
    <property type="evidence" value="ECO:0007669"/>
    <property type="project" value="TreeGrafter"/>
</dbReference>
<evidence type="ECO:0000256" key="9">
    <source>
        <dbReference type="ARBA" id="ARBA00022989"/>
    </source>
</evidence>
<evidence type="ECO:0000256" key="10">
    <source>
        <dbReference type="ARBA" id="ARBA00023136"/>
    </source>
</evidence>
<evidence type="ECO:0000256" key="11">
    <source>
        <dbReference type="ARBA" id="ARBA00023306"/>
    </source>
</evidence>
<dbReference type="Proteomes" id="UP000251800">
    <property type="component" value="Unassembled WGS sequence"/>
</dbReference>
<dbReference type="Pfam" id="PF18075">
    <property type="entry name" value="FtsX_ECD"/>
    <property type="match status" value="1"/>
</dbReference>
<dbReference type="GO" id="GO:0005886">
    <property type="term" value="C:plasma membrane"/>
    <property type="evidence" value="ECO:0007669"/>
    <property type="project" value="UniProtKB-SubCell"/>
</dbReference>
<evidence type="ECO:0000256" key="5">
    <source>
        <dbReference type="ARBA" id="ARBA00022475"/>
    </source>
</evidence>
<evidence type="ECO:0000256" key="3">
    <source>
        <dbReference type="ARBA" id="ARBA00011160"/>
    </source>
</evidence>
<keyword evidence="8 13" id="KW-0812">Transmembrane</keyword>
<comment type="subcellular location">
    <subcellularLocation>
        <location evidence="1">Cell inner membrane</location>
        <topology evidence="1">Multi-pass membrane protein</topology>
    </subcellularLocation>
</comment>
<feature type="transmembrane region" description="Helical" evidence="13">
    <location>
        <begin position="272"/>
        <end position="295"/>
    </location>
</feature>
<evidence type="ECO:0000313" key="17">
    <source>
        <dbReference type="Proteomes" id="UP000251800"/>
    </source>
</evidence>
<comment type="subunit">
    <text evidence="3">Forms a membrane-associated complex with FtsE.</text>
</comment>
<feature type="transmembrane region" description="Helical" evidence="13">
    <location>
        <begin position="166"/>
        <end position="193"/>
    </location>
</feature>
<comment type="function">
    <text evidence="12">Part of the ABC transporter FtsEX involved in cellular division.</text>
</comment>
<evidence type="ECO:0000256" key="2">
    <source>
        <dbReference type="ARBA" id="ARBA00007379"/>
    </source>
</evidence>
<evidence type="ECO:0000256" key="8">
    <source>
        <dbReference type="ARBA" id="ARBA00022692"/>
    </source>
</evidence>
<dbReference type="NCBIfam" id="TIGR00439">
    <property type="entry name" value="FtsX_Gneg"/>
    <property type="match status" value="1"/>
</dbReference>
<dbReference type="PIRSF" id="PIRSF003097">
    <property type="entry name" value="FtsX"/>
    <property type="match status" value="1"/>
</dbReference>
<evidence type="ECO:0000259" key="15">
    <source>
        <dbReference type="Pfam" id="PF18075"/>
    </source>
</evidence>
<organism evidence="16 17">
    <name type="scientific">Abyssibacter profundi</name>
    <dbReference type="NCBI Taxonomy" id="2182787"/>
    <lineage>
        <taxon>Bacteria</taxon>
        <taxon>Pseudomonadati</taxon>
        <taxon>Pseudomonadota</taxon>
        <taxon>Gammaproteobacteria</taxon>
        <taxon>Chromatiales</taxon>
        <taxon>Oceanococcaceae</taxon>
        <taxon>Abyssibacter</taxon>
    </lineage>
</organism>
<evidence type="ECO:0000256" key="13">
    <source>
        <dbReference type="SAM" id="Phobius"/>
    </source>
</evidence>
<evidence type="ECO:0000259" key="14">
    <source>
        <dbReference type="Pfam" id="PF02687"/>
    </source>
</evidence>
<evidence type="ECO:0000256" key="12">
    <source>
        <dbReference type="PIRNR" id="PIRNR003097"/>
    </source>
</evidence>
<dbReference type="InterPro" id="IPR047590">
    <property type="entry name" value="FtsX_proteobact-type"/>
</dbReference>
<feature type="transmembrane region" description="Helical" evidence="13">
    <location>
        <begin position="25"/>
        <end position="48"/>
    </location>
</feature>
<keyword evidence="11 12" id="KW-0131">Cell cycle</keyword>
<dbReference type="Gene3D" id="3.30.70.3040">
    <property type="match status" value="1"/>
</dbReference>
<comment type="caution">
    <text evidence="16">The sequence shown here is derived from an EMBL/GenBank/DDBJ whole genome shotgun (WGS) entry which is preliminary data.</text>
</comment>
<name>A0A363ULS7_9GAMM</name>
<dbReference type="InterPro" id="IPR003838">
    <property type="entry name" value="ABC3_permease_C"/>
</dbReference>
<evidence type="ECO:0000256" key="6">
    <source>
        <dbReference type="ARBA" id="ARBA00022519"/>
    </source>
</evidence>
<evidence type="ECO:0000256" key="1">
    <source>
        <dbReference type="ARBA" id="ARBA00004429"/>
    </source>
</evidence>
<keyword evidence="5 12" id="KW-1003">Cell membrane</keyword>
<dbReference type="PANTHER" id="PTHR47755:SF1">
    <property type="entry name" value="CELL DIVISION PROTEIN FTSX"/>
    <property type="match status" value="1"/>
</dbReference>
<dbReference type="GO" id="GO:0051301">
    <property type="term" value="P:cell division"/>
    <property type="evidence" value="ECO:0007669"/>
    <property type="project" value="UniProtKB-KW"/>
</dbReference>
<keyword evidence="7 12" id="KW-0132">Cell division</keyword>
<keyword evidence="6 12" id="KW-0997">Cell inner membrane</keyword>
<dbReference type="AlphaFoldDB" id="A0A363ULS7"/>